<feature type="signal peptide" evidence="1">
    <location>
        <begin position="1"/>
        <end position="28"/>
    </location>
</feature>
<evidence type="ECO:0000313" key="3">
    <source>
        <dbReference type="EMBL" id="RFT15257.1"/>
    </source>
</evidence>
<protein>
    <recommendedName>
        <fullName evidence="2">Ysc84 actin-binding domain-containing protein</fullName>
    </recommendedName>
</protein>
<name>A0A3E2BKT8_9BACT</name>
<reference evidence="3 4" key="1">
    <citation type="submission" date="2018-08" db="EMBL/GenBank/DDBJ databases">
        <title>Genome analysis of the thermophilic bacterium of the candidate phylum Aminicenantes from deep subsurface aquifer revealed its physiology and ecological role.</title>
        <authorList>
            <person name="Kadnikov V.V."/>
            <person name="Mardanov A.V."/>
            <person name="Beletsky A.V."/>
            <person name="Karnachuk O.V."/>
            <person name="Ravin N.V."/>
        </authorList>
    </citation>
    <scope>NUCLEOTIDE SEQUENCE [LARGE SCALE GENOMIC DNA]</scope>
    <source>
        <strain evidence="3">BY38</strain>
    </source>
</reference>
<feature type="chain" id="PRO_5017599248" description="Ysc84 actin-binding domain-containing protein" evidence="1">
    <location>
        <begin position="29"/>
        <end position="240"/>
    </location>
</feature>
<accession>A0A3E2BKT8</accession>
<dbReference type="Proteomes" id="UP000257323">
    <property type="component" value="Unassembled WGS sequence"/>
</dbReference>
<organism evidence="3 4">
    <name type="scientific">Candidatus Saccharicenans subterraneus</name>
    <dbReference type="NCBI Taxonomy" id="2508984"/>
    <lineage>
        <taxon>Bacteria</taxon>
        <taxon>Candidatus Aminicenantota</taxon>
        <taxon>Candidatus Aminicenantia</taxon>
        <taxon>Candidatus Aminicenantales</taxon>
        <taxon>Candidatus Saccharicenantaceae</taxon>
        <taxon>Candidatus Saccharicenans</taxon>
    </lineage>
</organism>
<dbReference type="Pfam" id="PF04366">
    <property type="entry name" value="Ysc84"/>
    <property type="match status" value="1"/>
</dbReference>
<dbReference type="InterPro" id="IPR007461">
    <property type="entry name" value="Ysc84_actin-binding"/>
</dbReference>
<dbReference type="AlphaFoldDB" id="A0A3E2BKT8"/>
<evidence type="ECO:0000256" key="1">
    <source>
        <dbReference type="SAM" id="SignalP"/>
    </source>
</evidence>
<feature type="domain" description="Ysc84 actin-binding" evidence="2">
    <location>
        <begin position="112"/>
        <end position="233"/>
    </location>
</feature>
<gene>
    <name evidence="3" type="ORF">OP8BY_0552</name>
</gene>
<dbReference type="InterPro" id="IPR051702">
    <property type="entry name" value="SH3_domain_YSC84-like"/>
</dbReference>
<dbReference type="PANTHER" id="PTHR15629">
    <property type="entry name" value="SH3YL1 PROTEIN"/>
    <property type="match status" value="1"/>
</dbReference>
<dbReference type="PANTHER" id="PTHR15629:SF2">
    <property type="entry name" value="SH3 DOMAIN-CONTAINING YSC84-LIKE PROTEIN 1"/>
    <property type="match status" value="1"/>
</dbReference>
<dbReference type="EMBL" id="QUAH01000011">
    <property type="protein sequence ID" value="RFT15257.1"/>
    <property type="molecule type" value="Genomic_DNA"/>
</dbReference>
<comment type="caution">
    <text evidence="3">The sequence shown here is derived from an EMBL/GenBank/DDBJ whole genome shotgun (WGS) entry which is preliminary data.</text>
</comment>
<sequence>MKKNPVNKFLASLILGLLISTSTVPCFSGQKQADSRPGEERVARAIEVIKDLASMKEEGIPARLLEKAEGLAIFPGVVKAAWGIGGQYGRGIVMVRRKDGQWSNPLFVDLIGGSFGWQIGVQKADIVLVFKNREGVENIASNKITLGADMSVSAGPVGRSAEASTDLEMEAEIYSYSKSKGLFAGISLKGGTLRVNQEANAGFYGASHNPSKILYENIKTPVIVIRLHQTVEELSRTLKK</sequence>
<evidence type="ECO:0000259" key="2">
    <source>
        <dbReference type="Pfam" id="PF04366"/>
    </source>
</evidence>
<evidence type="ECO:0000313" key="4">
    <source>
        <dbReference type="Proteomes" id="UP000257323"/>
    </source>
</evidence>
<keyword evidence="1" id="KW-0732">Signal</keyword>
<proteinExistence type="predicted"/>
<dbReference type="GO" id="GO:0035091">
    <property type="term" value="F:phosphatidylinositol binding"/>
    <property type="evidence" value="ECO:0007669"/>
    <property type="project" value="TreeGrafter"/>
</dbReference>
<dbReference type="CDD" id="cd11524">
    <property type="entry name" value="SYLF"/>
    <property type="match status" value="1"/>
</dbReference>